<dbReference type="InterPro" id="IPR049537">
    <property type="entry name" value="RelB-like"/>
</dbReference>
<accession>A0A7C3KDS3</accession>
<reference evidence="1" key="1">
    <citation type="journal article" date="2020" name="mSystems">
        <title>Genome- and Community-Level Interaction Insights into Carbon Utilization and Element Cycling Functions of Hydrothermarchaeota in Hydrothermal Sediment.</title>
        <authorList>
            <person name="Zhou Z."/>
            <person name="Liu Y."/>
            <person name="Xu W."/>
            <person name="Pan J."/>
            <person name="Luo Z.H."/>
            <person name="Li M."/>
        </authorList>
    </citation>
    <scope>NUCLEOTIDE SEQUENCE [LARGE SCALE GENOMIC DNA]</scope>
    <source>
        <strain evidence="1">SpSt-418</strain>
    </source>
</reference>
<dbReference type="AlphaFoldDB" id="A0A7C3KDS3"/>
<name>A0A7C3KDS3_9CYAN</name>
<evidence type="ECO:0008006" key="2">
    <source>
        <dbReference type="Google" id="ProtNLM"/>
    </source>
</evidence>
<dbReference type="EMBL" id="DSRU01000183">
    <property type="protein sequence ID" value="HFM98589.1"/>
    <property type="molecule type" value="Genomic_DNA"/>
</dbReference>
<comment type="caution">
    <text evidence="1">The sequence shown here is derived from an EMBL/GenBank/DDBJ whole genome shotgun (WGS) entry which is preliminary data.</text>
</comment>
<evidence type="ECO:0000313" key="1">
    <source>
        <dbReference type="EMBL" id="HFM98589.1"/>
    </source>
</evidence>
<proteinExistence type="predicted"/>
<dbReference type="Pfam" id="PF18506">
    <property type="entry name" value="RelB-like"/>
    <property type="match status" value="1"/>
</dbReference>
<sequence>MTNLAIEYLTDSEGNPKAVVIPIELWRKLLPQANGSLEELAEGLEDYCLSKAMEEARETPLLNRQEAIEFLEAEDDD</sequence>
<organism evidence="1">
    <name type="scientific">Oscillatoriales cyanobacterium SpSt-418</name>
    <dbReference type="NCBI Taxonomy" id="2282169"/>
    <lineage>
        <taxon>Bacteria</taxon>
        <taxon>Bacillati</taxon>
        <taxon>Cyanobacteriota</taxon>
        <taxon>Cyanophyceae</taxon>
        <taxon>Oscillatoriophycideae</taxon>
        <taxon>Oscillatoriales</taxon>
    </lineage>
</organism>
<gene>
    <name evidence="1" type="ORF">ENR64_12705</name>
</gene>
<protein>
    <recommendedName>
        <fullName evidence="2">Prevent-host-death protein</fullName>
    </recommendedName>
</protein>